<dbReference type="InterPro" id="IPR023213">
    <property type="entry name" value="CAT-like_dom_sf"/>
</dbReference>
<dbReference type="InterPro" id="IPR057737">
    <property type="entry name" value="Condensation_MtbB-like"/>
</dbReference>
<dbReference type="Pfam" id="PF13193">
    <property type="entry name" value="AMP-binding_C"/>
    <property type="match status" value="1"/>
</dbReference>
<dbReference type="InterPro" id="IPR045851">
    <property type="entry name" value="AMP-bd_C_sf"/>
</dbReference>
<dbReference type="Gene3D" id="3.40.50.12780">
    <property type="entry name" value="N-terminal domain of ligase-like"/>
    <property type="match status" value="1"/>
</dbReference>
<dbReference type="InterPro" id="IPR025110">
    <property type="entry name" value="AMP-bd_C"/>
</dbReference>
<comment type="caution">
    <text evidence="8">The sequence shown here is derived from an EMBL/GenBank/DDBJ whole genome shotgun (WGS) entry which is preliminary data.</text>
</comment>
<dbReference type="STRING" id="588581.Cpap_1223"/>
<dbReference type="CDD" id="cd19535">
    <property type="entry name" value="Cyc_NRPS"/>
    <property type="match status" value="1"/>
</dbReference>
<protein>
    <submittedName>
        <fullName evidence="8">Amino acid adenylation domain protein</fullName>
    </submittedName>
</protein>
<dbReference type="Pfam" id="PF00668">
    <property type="entry name" value="Condensation"/>
    <property type="match status" value="1"/>
</dbReference>
<dbReference type="Gene3D" id="1.10.1200.10">
    <property type="entry name" value="ACP-like"/>
    <property type="match status" value="1"/>
</dbReference>
<organism evidence="8 9">
    <name type="scientific">Ruminiclostridium papyrosolvens DSM 2782</name>
    <dbReference type="NCBI Taxonomy" id="588581"/>
    <lineage>
        <taxon>Bacteria</taxon>
        <taxon>Bacillati</taxon>
        <taxon>Bacillota</taxon>
        <taxon>Clostridia</taxon>
        <taxon>Eubacteriales</taxon>
        <taxon>Oscillospiraceae</taxon>
        <taxon>Ruminiclostridium</taxon>
    </lineage>
</organism>
<dbReference type="eggNOG" id="COG1020">
    <property type="taxonomic scope" value="Bacteria"/>
</dbReference>
<dbReference type="SUPFAM" id="SSF52777">
    <property type="entry name" value="CoA-dependent acyltransferases"/>
    <property type="match status" value="2"/>
</dbReference>
<dbReference type="PANTHER" id="PTHR45527:SF10">
    <property type="entry name" value="PYOCHELIN SYNTHASE PCHF"/>
    <property type="match status" value="1"/>
</dbReference>
<reference evidence="8" key="2">
    <citation type="submission" date="2011-01" db="EMBL/GenBank/DDBJ databases">
        <title>The Non-contiguous Finished genome of Clostridium papyrosolvens.</title>
        <authorList>
            <person name="Lucas S."/>
            <person name="Copeland A."/>
            <person name="Lapidus A."/>
            <person name="Cheng J.-F."/>
            <person name="Goodwin L."/>
            <person name="Pitluck S."/>
            <person name="Misra M."/>
            <person name="Chertkov O."/>
            <person name="Detter J.C."/>
            <person name="Han C."/>
            <person name="Tapia R."/>
            <person name="Land M."/>
            <person name="Hauser L."/>
            <person name="Kyrpides N."/>
            <person name="Ivanova N."/>
            <person name="Pagani I."/>
            <person name="Mouttaki H."/>
            <person name="He Z."/>
            <person name="Zhou J."/>
            <person name="Hemme C.L."/>
            <person name="Woyke T."/>
        </authorList>
    </citation>
    <scope>NUCLEOTIDE SEQUENCE [LARGE SCALE GENOMIC DNA]</scope>
    <source>
        <strain evidence="8">DSM 2782</strain>
    </source>
</reference>
<feature type="domain" description="Carrier" evidence="7">
    <location>
        <begin position="957"/>
        <end position="1031"/>
    </location>
</feature>
<dbReference type="PROSITE" id="PS50075">
    <property type="entry name" value="CARRIER"/>
    <property type="match status" value="1"/>
</dbReference>
<keyword evidence="9" id="KW-1185">Reference proteome</keyword>
<dbReference type="InterPro" id="IPR001242">
    <property type="entry name" value="Condensation_dom"/>
</dbReference>
<dbReference type="InterPro" id="IPR009081">
    <property type="entry name" value="PP-bd_ACP"/>
</dbReference>
<dbReference type="InterPro" id="IPR042099">
    <property type="entry name" value="ANL_N_sf"/>
</dbReference>
<dbReference type="Gene3D" id="3.40.50.720">
    <property type="entry name" value="NAD(P)-binding Rossmann-like Domain"/>
    <property type="match status" value="1"/>
</dbReference>
<keyword evidence="4" id="KW-0597">Phosphoprotein</keyword>
<dbReference type="InterPro" id="IPR036291">
    <property type="entry name" value="NAD(P)-bd_dom_sf"/>
</dbReference>
<dbReference type="SUPFAM" id="SSF47336">
    <property type="entry name" value="ACP-like"/>
    <property type="match status" value="1"/>
</dbReference>
<dbReference type="InterPro" id="IPR020845">
    <property type="entry name" value="AMP-binding_CS"/>
</dbReference>
<proteinExistence type="predicted"/>
<name>F1TF89_9FIRM</name>
<dbReference type="PROSITE" id="PS00455">
    <property type="entry name" value="AMP_BINDING"/>
    <property type="match status" value="1"/>
</dbReference>
<dbReference type="GO" id="GO:0005737">
    <property type="term" value="C:cytoplasm"/>
    <property type="evidence" value="ECO:0007669"/>
    <property type="project" value="TreeGrafter"/>
</dbReference>
<evidence type="ECO:0000256" key="6">
    <source>
        <dbReference type="ARBA" id="ARBA00023194"/>
    </source>
</evidence>
<evidence type="ECO:0000256" key="3">
    <source>
        <dbReference type="ARBA" id="ARBA00022450"/>
    </source>
</evidence>
<accession>F1TF89</accession>
<sequence length="1450" mass="165317">MGIDEKSKDNNVFPLTNVQTAYLMGRNPVFELGGRSTHIYYEFENNLDIGKFNKALNKLIKNQPMLRAVIEETGQQRILEEVNDYIVERFDLTNLSNEKKQEFILYKREEMSHHVFKIDTWPLFDIKMAQLECDKVYMFCDFDMLIADAGSLIVLINEVMDCYDLETEPIPLDSSFRDYVYKLTDIKKTKRYETDRNFWMEQLTEFPSAPQLPLKSNKKILLPKFKRLGTTVDSSSWGKIKEMAEEKKIPPTILLCTAYAMVLERWCNQDSFTLNSAITGRSKHDKSISRVIGDFTKALLLPIYRRDISKDDFWENATAIRDLFAASYRHSSFDGMEFLKELSKARGLGTSAVMPIVFTSMIFNDEKFSLLDKFGELKYGISQTPQVLLDCQVMDISGKLLMTWDYVEEAFEEELIETMFRQYEELVLSIKPDGSYSKEIFELSDKDKKLIQKYNDTICNTQKTTLQNIVSKAFETHTHKVAVKDGNSSFTYKELDLLTDRIAISLQSEGIGPGDFVGVSAARCAETVINILGVIKSGAAYVPINPEHPKERQNYIYQHSGCKKMLEPAYVHSITEDTCKRFDSDKKARTTDIAYVIYTSGSTGEPKGVVISNEAVCNTIMDINSRYSITENDKVIGISSFCFDLSVYDIFGSILAGAELYIAGNARNIPELIDIVTNEKITVWNTVPAIMELYIDELHRIEENKCHSASGTLRVVMLSGDWIPVSLPDKIRGKNSQVKIYSLGGATEASIWSIHYPIDRVDENWTSIPYGYPLANQMFYVLDNNLELCPVGVMGELYIGGIGVAIGYQKDIDKTKAAFIEHKSFGRVYRTGDFGVMNRNGYIEFKGRKDQQVKIRGHRIELGEIESVLIRHEAVENAAVIDYKDENGKVFLCAYIVSNSTFTCDVLSDWAATYLPDYMVPRQYVEVEEIPLTSNGKVNKKILPKPEIKQCETNYMAPGNDIEMELVRLWQEVLNLDKVGINEDFFDLGGDSLNVIKVITKASELGIRISLEDMYKYTTILSLAPYVSRSSSIAEDNIAKLRKTMDSLANYRPDINYEKDYKEYAEGFKEIQLQEGVAYNNIFITGGTGFLGSHLIRELLLKTQSKVYILVRGENENSAKDRLKRTWSHYFKEKDYIHEYSDRVSIIVGDISQVNFGLSQAEFDSLAEKTDCVIHSAAIINHYGLWEDYQRINIDGTRRITEFSKYKNKKELHYISTISTGFSVSRYENKNLFTEYDITHGDRSEIAYAQSKIYAEDITLSAQNEGINVKIYRLGFLVQSYQEGIFQTNEGESSIFSVLSMMMKLGSVPDLDAKIFDLTFVDQAAEAIALLLGVKEESNIYHIFNPNKISLVDFAQLFNELSDEVKIQSIDDFEKHLVNGGKKYNHLVAEIINLGLLEKSFDPTMLILPTCKRTETVLRNYGFEWGKMDSKRSADMLRIVNRIAKTIPDA</sequence>
<dbReference type="InterPro" id="IPR013120">
    <property type="entry name" value="FAR_NAD-bd"/>
</dbReference>
<dbReference type="GO" id="GO:0016874">
    <property type="term" value="F:ligase activity"/>
    <property type="evidence" value="ECO:0007669"/>
    <property type="project" value="UniProtKB-KW"/>
</dbReference>
<dbReference type="GO" id="GO:0017000">
    <property type="term" value="P:antibiotic biosynthetic process"/>
    <property type="evidence" value="ECO:0007669"/>
    <property type="project" value="UniProtKB-KW"/>
</dbReference>
<dbReference type="PANTHER" id="PTHR45527">
    <property type="entry name" value="NONRIBOSOMAL PEPTIDE SYNTHETASE"/>
    <property type="match status" value="1"/>
</dbReference>
<dbReference type="InterPro" id="IPR000873">
    <property type="entry name" value="AMP-dep_synth/lig_dom"/>
</dbReference>
<dbReference type="NCBIfam" id="TIGR01733">
    <property type="entry name" value="AA-adenyl-dom"/>
    <property type="match status" value="1"/>
</dbReference>
<gene>
    <name evidence="8" type="ORF">Cpap_1223</name>
</gene>
<dbReference type="InterPro" id="IPR010071">
    <property type="entry name" value="AA_adenyl_dom"/>
</dbReference>
<dbReference type="Gene3D" id="3.30.559.30">
    <property type="entry name" value="Nonribosomal peptide synthetase, condensation domain"/>
    <property type="match status" value="1"/>
</dbReference>
<dbReference type="Gene3D" id="3.30.300.30">
    <property type="match status" value="1"/>
</dbReference>
<keyword evidence="3" id="KW-0596">Phosphopantetheine</keyword>
<dbReference type="SUPFAM" id="SSF56801">
    <property type="entry name" value="Acetyl-CoA synthetase-like"/>
    <property type="match status" value="1"/>
</dbReference>
<evidence type="ECO:0000259" key="7">
    <source>
        <dbReference type="PROSITE" id="PS50075"/>
    </source>
</evidence>
<dbReference type="Pfam" id="PF07993">
    <property type="entry name" value="NAD_binding_4"/>
    <property type="match status" value="1"/>
</dbReference>
<evidence type="ECO:0000256" key="2">
    <source>
        <dbReference type="ARBA" id="ARBA00004924"/>
    </source>
</evidence>
<dbReference type="PROSITE" id="PS00012">
    <property type="entry name" value="PHOSPHOPANTETHEINE"/>
    <property type="match status" value="1"/>
</dbReference>
<dbReference type="RefSeq" id="WP_004620609.1">
    <property type="nucleotide sequence ID" value="NZ_ACXX02000010.1"/>
</dbReference>
<evidence type="ECO:0000256" key="4">
    <source>
        <dbReference type="ARBA" id="ARBA00022553"/>
    </source>
</evidence>
<dbReference type="SUPFAM" id="SSF51735">
    <property type="entry name" value="NAD(P)-binding Rossmann-fold domains"/>
    <property type="match status" value="1"/>
</dbReference>
<comment type="cofactor">
    <cofactor evidence="1">
        <name>pantetheine 4'-phosphate</name>
        <dbReference type="ChEBI" id="CHEBI:47942"/>
    </cofactor>
</comment>
<dbReference type="GO" id="GO:0031177">
    <property type="term" value="F:phosphopantetheine binding"/>
    <property type="evidence" value="ECO:0007669"/>
    <property type="project" value="TreeGrafter"/>
</dbReference>
<dbReference type="GO" id="GO:0008610">
    <property type="term" value="P:lipid biosynthetic process"/>
    <property type="evidence" value="ECO:0007669"/>
    <property type="project" value="UniProtKB-ARBA"/>
</dbReference>
<dbReference type="Gene3D" id="3.30.559.10">
    <property type="entry name" value="Chloramphenicol acetyltransferase-like domain"/>
    <property type="match status" value="1"/>
</dbReference>
<keyword evidence="6" id="KW-0045">Antibiotic biosynthesis</keyword>
<evidence type="ECO:0000313" key="9">
    <source>
        <dbReference type="Proteomes" id="UP000003860"/>
    </source>
</evidence>
<evidence type="ECO:0000256" key="1">
    <source>
        <dbReference type="ARBA" id="ARBA00001957"/>
    </source>
</evidence>
<reference evidence="8" key="1">
    <citation type="submission" date="2009-07" db="EMBL/GenBank/DDBJ databases">
        <authorList>
            <consortium name="US DOE Joint Genome Institute (JGI-PGF)"/>
            <person name="Lucas S."/>
            <person name="Copeland A."/>
            <person name="Lapidus A."/>
            <person name="Glavina del Rio T."/>
            <person name="Tice H."/>
            <person name="Bruce D."/>
            <person name="Goodwin L."/>
            <person name="Pitluck S."/>
            <person name="Larimer F."/>
            <person name="Land M.L."/>
            <person name="Mouttaki H."/>
            <person name="He Z."/>
            <person name="Zhou J."/>
            <person name="Hemme C.L."/>
        </authorList>
    </citation>
    <scope>NUCLEOTIDE SEQUENCE</scope>
    <source>
        <strain evidence="8">DSM 2782</strain>
    </source>
</reference>
<evidence type="ECO:0000313" key="8">
    <source>
        <dbReference type="EMBL" id="EGD47027.1"/>
    </source>
</evidence>
<evidence type="ECO:0000256" key="5">
    <source>
        <dbReference type="ARBA" id="ARBA00022598"/>
    </source>
</evidence>
<dbReference type="Pfam" id="PF00501">
    <property type="entry name" value="AMP-binding"/>
    <property type="match status" value="1"/>
</dbReference>
<dbReference type="EMBL" id="ACXX02000010">
    <property type="protein sequence ID" value="EGD47027.1"/>
    <property type="molecule type" value="Genomic_DNA"/>
</dbReference>
<dbReference type="InterPro" id="IPR036736">
    <property type="entry name" value="ACP-like_sf"/>
</dbReference>
<dbReference type="InterPro" id="IPR006162">
    <property type="entry name" value="Ppantetheine_attach_site"/>
</dbReference>
<comment type="pathway">
    <text evidence="2">Siderophore biosynthesis.</text>
</comment>
<keyword evidence="5" id="KW-0436">Ligase</keyword>
<dbReference type="OrthoDB" id="51171at2"/>
<dbReference type="Pfam" id="PF00550">
    <property type="entry name" value="PP-binding"/>
    <property type="match status" value="1"/>
</dbReference>
<dbReference type="Proteomes" id="UP000003860">
    <property type="component" value="Unassembled WGS sequence"/>
</dbReference>
<dbReference type="GO" id="GO:0043041">
    <property type="term" value="P:amino acid activation for nonribosomal peptide biosynthetic process"/>
    <property type="evidence" value="ECO:0007669"/>
    <property type="project" value="TreeGrafter"/>
</dbReference>
<dbReference type="GO" id="GO:0044550">
    <property type="term" value="P:secondary metabolite biosynthetic process"/>
    <property type="evidence" value="ECO:0007669"/>
    <property type="project" value="TreeGrafter"/>
</dbReference>